<accession>F3CJL3</accession>
<sequence>KAIRLVALTNENDATYRFAYDDADRLIEEKRIDNL</sequence>
<dbReference type="InterPro" id="IPR006530">
    <property type="entry name" value="YD"/>
</dbReference>
<dbReference type="InterPro" id="IPR031325">
    <property type="entry name" value="RHS_repeat"/>
</dbReference>
<dbReference type="HOGENOM" id="CLU_217377_0_0_6"/>
<gene>
    <name evidence="1" type="ORF">Pgy4_41439</name>
</gene>
<dbReference type="AlphaFoldDB" id="F3CJL3"/>
<feature type="non-terminal residue" evidence="1">
    <location>
        <position position="35"/>
    </location>
</feature>
<organism evidence="1 2">
    <name type="scientific">Pseudomonas savastanoi pv. glycinea str. race 4</name>
    <dbReference type="NCBI Taxonomy" id="875330"/>
    <lineage>
        <taxon>Bacteria</taxon>
        <taxon>Pseudomonadati</taxon>
        <taxon>Pseudomonadota</taxon>
        <taxon>Gammaproteobacteria</taxon>
        <taxon>Pseudomonadales</taxon>
        <taxon>Pseudomonadaceae</taxon>
        <taxon>Pseudomonas</taxon>
    </lineage>
</organism>
<dbReference type="NCBIfam" id="TIGR01643">
    <property type="entry name" value="YD_repeat_2x"/>
    <property type="match status" value="1"/>
</dbReference>
<name>F3CJL3_PSESG</name>
<protein>
    <submittedName>
        <fullName evidence="1">YD repeat-containing protein</fullName>
    </submittedName>
</protein>
<feature type="non-terminal residue" evidence="1">
    <location>
        <position position="1"/>
    </location>
</feature>
<proteinExistence type="predicted"/>
<reference evidence="1 2" key="1">
    <citation type="journal article" date="2011" name="PLoS Pathog.">
        <title>Dynamic evolution of pathogenicity revealed by sequencing and comparative genomics of 19 Pseudomonas syringae isolates.</title>
        <authorList>
            <person name="Baltrus D.A."/>
            <person name="Nishimura M.T."/>
            <person name="Romanchuk A."/>
            <person name="Chang J.H."/>
            <person name="Mukhtar M.S."/>
            <person name="Cherkis K."/>
            <person name="Roach J."/>
            <person name="Grant S.R."/>
            <person name="Jones C.D."/>
            <person name="Dangl J.L."/>
        </authorList>
    </citation>
    <scope>NUCLEOTIDE SEQUENCE [LARGE SCALE GENOMIC DNA]</scope>
    <source>
        <strain evidence="2">race 4</strain>
    </source>
</reference>
<comment type="caution">
    <text evidence="1">The sequence shown here is derived from an EMBL/GenBank/DDBJ whole genome shotgun (WGS) entry which is preliminary data.</text>
</comment>
<dbReference type="Pfam" id="PF05593">
    <property type="entry name" value="RHS_repeat"/>
    <property type="match status" value="1"/>
</dbReference>
<evidence type="ECO:0000313" key="2">
    <source>
        <dbReference type="Proteomes" id="UP000005466"/>
    </source>
</evidence>
<dbReference type="Proteomes" id="UP000005466">
    <property type="component" value="Unassembled WGS sequence"/>
</dbReference>
<evidence type="ECO:0000313" key="1">
    <source>
        <dbReference type="EMBL" id="EGH19455.1"/>
    </source>
</evidence>
<dbReference type="EMBL" id="ADWY01004114">
    <property type="protein sequence ID" value="EGH19455.1"/>
    <property type="molecule type" value="Genomic_DNA"/>
</dbReference>